<reference evidence="2 3" key="1">
    <citation type="submission" date="2017-09" db="EMBL/GenBank/DDBJ databases">
        <title>Depth-based differentiation of microbial function through sediment-hosted aquifers and enrichment of novel symbionts in the deep terrestrial subsurface.</title>
        <authorList>
            <person name="Probst A.J."/>
            <person name="Ladd B."/>
            <person name="Jarett J.K."/>
            <person name="Geller-Mcgrath D.E."/>
            <person name="Sieber C.M."/>
            <person name="Emerson J.B."/>
            <person name="Anantharaman K."/>
            <person name="Thomas B.C."/>
            <person name="Malmstrom R."/>
            <person name="Stieglmeier M."/>
            <person name="Klingl A."/>
            <person name="Woyke T."/>
            <person name="Ryan C.M."/>
            <person name="Banfield J.F."/>
        </authorList>
    </citation>
    <scope>NUCLEOTIDE SEQUENCE [LARGE SCALE GENOMIC DNA]</scope>
    <source>
        <strain evidence="2">CG18_big_fil_WC_8_21_14_2_50_37_10</strain>
    </source>
</reference>
<keyword evidence="1" id="KW-0472">Membrane</keyword>
<name>A0A2H0FJD8_9BACT</name>
<evidence type="ECO:0000256" key="1">
    <source>
        <dbReference type="SAM" id="Phobius"/>
    </source>
</evidence>
<protein>
    <recommendedName>
        <fullName evidence="4">Solute-binding protein family 5 domain-containing protein</fullName>
    </recommendedName>
</protein>
<evidence type="ECO:0000313" key="2">
    <source>
        <dbReference type="EMBL" id="PIQ06755.1"/>
    </source>
</evidence>
<comment type="caution">
    <text evidence="2">The sequence shown here is derived from an EMBL/GenBank/DDBJ whole genome shotgun (WGS) entry which is preliminary data.</text>
</comment>
<gene>
    <name evidence="2" type="ORF">COW72_01635</name>
</gene>
<evidence type="ECO:0008006" key="4">
    <source>
        <dbReference type="Google" id="ProtNLM"/>
    </source>
</evidence>
<keyword evidence="1" id="KW-0812">Transmembrane</keyword>
<evidence type="ECO:0000313" key="3">
    <source>
        <dbReference type="Proteomes" id="UP000230778"/>
    </source>
</evidence>
<dbReference type="Gene3D" id="3.40.190.10">
    <property type="entry name" value="Periplasmic binding protein-like II"/>
    <property type="match status" value="1"/>
</dbReference>
<feature type="transmembrane region" description="Helical" evidence="1">
    <location>
        <begin position="21"/>
        <end position="44"/>
    </location>
</feature>
<dbReference type="Proteomes" id="UP000230778">
    <property type="component" value="Unassembled WGS sequence"/>
</dbReference>
<accession>A0A2H0FJD8</accession>
<dbReference type="SUPFAM" id="SSF53850">
    <property type="entry name" value="Periplasmic binding protein-like II"/>
    <property type="match status" value="1"/>
</dbReference>
<feature type="non-terminal residue" evidence="2">
    <location>
        <position position="114"/>
    </location>
</feature>
<sequence>MGFPTKNQRRQFFKVLTKKEKISFLTLLFLFFSSFLFILINFYFKNTEIRPRQGGTYIEGVVGSPRFINPIYAETSDVDRDLVQLIFSGLMKYDGEGKIIPDLAKEYKILEDGK</sequence>
<dbReference type="AlphaFoldDB" id="A0A2H0FJD8"/>
<proteinExistence type="predicted"/>
<keyword evidence="1" id="KW-1133">Transmembrane helix</keyword>
<dbReference type="EMBL" id="PCUC01000091">
    <property type="protein sequence ID" value="PIQ06755.1"/>
    <property type="molecule type" value="Genomic_DNA"/>
</dbReference>
<organism evidence="2 3">
    <name type="scientific">Candidatus Nealsonbacteria bacterium CG18_big_fil_WC_8_21_14_2_50_37_10</name>
    <dbReference type="NCBI Taxonomy" id="1974717"/>
    <lineage>
        <taxon>Bacteria</taxon>
        <taxon>Candidatus Nealsoniibacteriota</taxon>
    </lineage>
</organism>